<dbReference type="OrthoDB" id="9805159at2"/>
<dbReference type="InterPro" id="IPR013780">
    <property type="entry name" value="Glyco_hydro_b"/>
</dbReference>
<keyword evidence="3" id="KW-0326">Glycosidase</keyword>
<evidence type="ECO:0000313" key="6">
    <source>
        <dbReference type="Proteomes" id="UP000007575"/>
    </source>
</evidence>
<evidence type="ECO:0000256" key="3">
    <source>
        <dbReference type="ARBA" id="ARBA00023295"/>
    </source>
</evidence>
<dbReference type="HOGENOM" id="CLU_006462_1_2_0"/>
<dbReference type="eggNOG" id="COG0366">
    <property type="taxonomic scope" value="Bacteria"/>
</dbReference>
<dbReference type="PANTHER" id="PTHR10357">
    <property type="entry name" value="ALPHA-AMYLASE FAMILY MEMBER"/>
    <property type="match status" value="1"/>
</dbReference>
<reference evidence="5 6" key="1">
    <citation type="journal article" date="2012" name="PLoS ONE">
        <title>Genome sequence and transcriptome analysis of the radioresistant bacterium Deinococcus gobiensis: insights into the extreme environmental adaptations.</title>
        <authorList>
            <person name="Yuan M."/>
            <person name="Chen M."/>
            <person name="Zhang W."/>
            <person name="Lu W."/>
            <person name="Wang J."/>
            <person name="Yang M."/>
            <person name="Zhao P."/>
            <person name="Tang R."/>
            <person name="Li X."/>
            <person name="Hao Y."/>
            <person name="Zhou Z."/>
            <person name="Zhan Y."/>
            <person name="Yu H."/>
            <person name="Teng C."/>
            <person name="Yan Y."/>
            <person name="Ping S."/>
            <person name="Wang Y."/>
            <person name="Lin M."/>
        </authorList>
    </citation>
    <scope>NUCLEOTIDE SEQUENCE [LARGE SCALE GENOMIC DNA]</scope>
    <source>
        <strain evidence="5 6">I-0</strain>
    </source>
</reference>
<feature type="domain" description="Glycosyl hydrolase family 13 catalytic" evidence="4">
    <location>
        <begin position="11"/>
        <end position="422"/>
    </location>
</feature>
<evidence type="ECO:0000313" key="5">
    <source>
        <dbReference type="EMBL" id="AFD24501.1"/>
    </source>
</evidence>
<dbReference type="InterPro" id="IPR045857">
    <property type="entry name" value="O16G_dom_2"/>
</dbReference>
<evidence type="ECO:0000259" key="4">
    <source>
        <dbReference type="SMART" id="SM00642"/>
    </source>
</evidence>
<evidence type="ECO:0000256" key="2">
    <source>
        <dbReference type="ARBA" id="ARBA00022801"/>
    </source>
</evidence>
<dbReference type="SUPFAM" id="SSF51011">
    <property type="entry name" value="Glycosyl hydrolase domain"/>
    <property type="match status" value="1"/>
</dbReference>
<dbReference type="PANTHER" id="PTHR10357:SF184">
    <property type="entry name" value="OLIGO-1,6-GLUCOSIDASE 1"/>
    <property type="match status" value="1"/>
</dbReference>
<dbReference type="GO" id="GO:0004556">
    <property type="term" value="F:alpha-amylase activity"/>
    <property type="evidence" value="ECO:0007669"/>
    <property type="project" value="TreeGrafter"/>
</dbReference>
<comment type="similarity">
    <text evidence="1">Belongs to the glycosyl hydrolase 13 family.</text>
</comment>
<dbReference type="STRING" id="745776.DGo_CA0574"/>
<dbReference type="Gene3D" id="2.60.40.1180">
    <property type="entry name" value="Golgi alpha-mannosidase II"/>
    <property type="match status" value="1"/>
</dbReference>
<dbReference type="AlphaFoldDB" id="H8GWN1"/>
<keyword evidence="6" id="KW-1185">Reference proteome</keyword>
<dbReference type="CDD" id="cd11333">
    <property type="entry name" value="AmyAc_SI_OligoGlu_DGase"/>
    <property type="match status" value="1"/>
</dbReference>
<dbReference type="GO" id="GO:0009313">
    <property type="term" value="P:oligosaccharide catabolic process"/>
    <property type="evidence" value="ECO:0007669"/>
    <property type="project" value="TreeGrafter"/>
</dbReference>
<gene>
    <name evidence="5" type="primary">malL</name>
    <name evidence="5" type="ordered locus">DGo_CA0574</name>
</gene>
<keyword evidence="2" id="KW-0378">Hydrolase</keyword>
<dbReference type="PATRIC" id="fig|745776.4.peg.585"/>
<evidence type="ECO:0000256" key="1">
    <source>
        <dbReference type="ARBA" id="ARBA00008061"/>
    </source>
</evidence>
<dbReference type="Gene3D" id="3.20.20.80">
    <property type="entry name" value="Glycosidases"/>
    <property type="match status" value="1"/>
</dbReference>
<accession>H8GWN1</accession>
<dbReference type="Pfam" id="PF00128">
    <property type="entry name" value="Alpha-amylase"/>
    <property type="match status" value="1"/>
</dbReference>
<dbReference type="SUPFAM" id="SSF51445">
    <property type="entry name" value="(Trans)glycosidases"/>
    <property type="match status" value="1"/>
</dbReference>
<dbReference type="FunFam" id="3.90.400.10:FF:000002">
    <property type="entry name" value="Sucrose isomerase"/>
    <property type="match status" value="1"/>
</dbReference>
<dbReference type="EMBL" id="CP002191">
    <property type="protein sequence ID" value="AFD24501.1"/>
    <property type="molecule type" value="Genomic_DNA"/>
</dbReference>
<dbReference type="KEGG" id="dgo:DGo_CA0574"/>
<dbReference type="SMART" id="SM00642">
    <property type="entry name" value="Aamy"/>
    <property type="match status" value="1"/>
</dbReference>
<protein>
    <submittedName>
        <fullName evidence="5">Alpha amylase catalytic region</fullName>
    </submittedName>
</protein>
<dbReference type="InterPro" id="IPR006047">
    <property type="entry name" value="GH13_cat_dom"/>
</dbReference>
<proteinExistence type="inferred from homology"/>
<dbReference type="FunFam" id="3.20.20.80:FF:000064">
    <property type="entry name" value="Oligo-1,6-glucosidase"/>
    <property type="match status" value="2"/>
</dbReference>
<name>H8GWN1_DEIGI</name>
<dbReference type="Gene3D" id="3.90.400.10">
    <property type="entry name" value="Oligo-1,6-glucosidase, Domain 2"/>
    <property type="match status" value="1"/>
</dbReference>
<dbReference type="Proteomes" id="UP000007575">
    <property type="component" value="Chromosome"/>
</dbReference>
<organism evidence="5 6">
    <name type="scientific">Deinococcus gobiensis (strain DSM 21396 / JCM 16679 / CGMCC 1.7299 / I-0)</name>
    <dbReference type="NCBI Taxonomy" id="745776"/>
    <lineage>
        <taxon>Bacteria</taxon>
        <taxon>Thermotogati</taxon>
        <taxon>Deinococcota</taxon>
        <taxon>Deinococci</taxon>
        <taxon>Deinococcales</taxon>
        <taxon>Deinococcaceae</taxon>
        <taxon>Deinococcus</taxon>
    </lineage>
</organism>
<dbReference type="RefSeq" id="WP_014683984.1">
    <property type="nucleotide sequence ID" value="NC_017790.1"/>
</dbReference>
<dbReference type="NCBIfam" id="NF008183">
    <property type="entry name" value="PRK10933.1"/>
    <property type="match status" value="1"/>
</dbReference>
<dbReference type="InterPro" id="IPR017853">
    <property type="entry name" value="GH"/>
</dbReference>
<dbReference type="FunFam" id="2.60.40.1180:FF:000007">
    <property type="entry name" value="Sucrose isomerase"/>
    <property type="match status" value="1"/>
</dbReference>
<sequence>MAWWKKSVVYQIYPRSFFDSDGDGTGDLRGITAKLDYIQTLGADVVWLCPVYQSPNDDGGYDISDYRAILPEFGTMADWDELLAGMHARGLRLIMDLVVNHTSDEHPWFAEARKSKDNPYRDFYIWRPPAQDGGEPNNWGSHFGGSAWKFDPQTGEYFLHLFSERQPDLNWDNPRVREEIYAMMRWWLDKGIDGFRMDTVNMFSKPPELPQASTRAGERYPLAEEHFLNGPRLFEYLQEMRRRVLNDYDVLTVGETPGVSPEQGVEYTNEKSGVLSMIFQFDHMALDKDTTDPEPRWTHVPWSLAELRDITTRWQTALHGRGWNSLYLSNHDVPRMVSRFGDDGEHRVASAKLLATFLHTLQGTPYIYQGDEIGMTNVQFGRIEDYRDVDALNLYRARVTEGGGDPAATLGAIHLKGRDNARTPMQWDASANAGFTTGTPWIGVNPNYPEVNVEAALADPDSVFWYYRDLIRLRRECPALIGGRYDLLLPDHPQVYAYTRSTPEQRLLVLLNFGSQDAALPWPVDGTPLDAELLLGNLEQSAPDAAPDLRLRPWEARVYRLRLPGT</sequence>